<evidence type="ECO:0000256" key="5">
    <source>
        <dbReference type="ARBA" id="ARBA00023136"/>
    </source>
</evidence>
<feature type="region of interest" description="Disordered" evidence="9">
    <location>
        <begin position="781"/>
        <end position="802"/>
    </location>
</feature>
<feature type="compositionally biased region" description="Low complexity" evidence="9">
    <location>
        <begin position="1041"/>
        <end position="1051"/>
    </location>
</feature>
<organism evidence="12 13">
    <name type="scientific">Elysia marginata</name>
    <dbReference type="NCBI Taxonomy" id="1093978"/>
    <lineage>
        <taxon>Eukaryota</taxon>
        <taxon>Metazoa</taxon>
        <taxon>Spiralia</taxon>
        <taxon>Lophotrochozoa</taxon>
        <taxon>Mollusca</taxon>
        <taxon>Gastropoda</taxon>
        <taxon>Heterobranchia</taxon>
        <taxon>Euthyneura</taxon>
        <taxon>Panpulmonata</taxon>
        <taxon>Sacoglossa</taxon>
        <taxon>Placobranchoidea</taxon>
        <taxon>Plakobranchidae</taxon>
        <taxon>Elysia</taxon>
    </lineage>
</organism>
<dbReference type="InterPro" id="IPR017452">
    <property type="entry name" value="GPCR_Rhodpsn_7TM"/>
</dbReference>
<feature type="region of interest" description="Disordered" evidence="9">
    <location>
        <begin position="1215"/>
        <end position="1244"/>
    </location>
</feature>
<dbReference type="PANTHER" id="PTHR24243:SF208">
    <property type="entry name" value="PYROKININ-1 RECEPTOR"/>
    <property type="match status" value="1"/>
</dbReference>
<dbReference type="PROSITE" id="PS50262">
    <property type="entry name" value="G_PROTEIN_RECEP_F1_2"/>
    <property type="match status" value="1"/>
</dbReference>
<protein>
    <submittedName>
        <fullName evidence="12">Cholecystokinin receptor type A</fullName>
    </submittedName>
</protein>
<evidence type="ECO:0000256" key="7">
    <source>
        <dbReference type="ARBA" id="ARBA00023224"/>
    </source>
</evidence>
<dbReference type="Proteomes" id="UP000762676">
    <property type="component" value="Unassembled WGS sequence"/>
</dbReference>
<feature type="compositionally biased region" description="Polar residues" evidence="9">
    <location>
        <begin position="1075"/>
        <end position="1099"/>
    </location>
</feature>
<keyword evidence="2 8" id="KW-0812">Transmembrane</keyword>
<keyword evidence="6 8" id="KW-0675">Receptor</keyword>
<evidence type="ECO:0000256" key="1">
    <source>
        <dbReference type="ARBA" id="ARBA00004141"/>
    </source>
</evidence>
<feature type="region of interest" description="Disordered" evidence="9">
    <location>
        <begin position="866"/>
        <end position="895"/>
    </location>
</feature>
<feature type="compositionally biased region" description="Polar residues" evidence="9">
    <location>
        <begin position="1216"/>
        <end position="1234"/>
    </location>
</feature>
<gene>
    <name evidence="12" type="ORF">ElyMa_003808800</name>
</gene>
<evidence type="ECO:0000256" key="8">
    <source>
        <dbReference type="RuleBase" id="RU000688"/>
    </source>
</evidence>
<feature type="transmembrane region" description="Helical" evidence="10">
    <location>
        <begin position="337"/>
        <end position="360"/>
    </location>
</feature>
<feature type="transmembrane region" description="Helical" evidence="10">
    <location>
        <begin position="1379"/>
        <end position="1398"/>
    </location>
</feature>
<evidence type="ECO:0000259" key="11">
    <source>
        <dbReference type="PROSITE" id="PS50262"/>
    </source>
</evidence>
<dbReference type="PRINTS" id="PR00237">
    <property type="entry name" value="GPCRRHODOPSN"/>
</dbReference>
<feature type="domain" description="G-protein coupled receptors family 1 profile" evidence="11">
    <location>
        <begin position="353"/>
        <end position="470"/>
    </location>
</feature>
<reference evidence="12 13" key="1">
    <citation type="journal article" date="2021" name="Elife">
        <title>Chloroplast acquisition without the gene transfer in kleptoplastic sea slugs, Plakobranchus ocellatus.</title>
        <authorList>
            <person name="Maeda T."/>
            <person name="Takahashi S."/>
            <person name="Yoshida T."/>
            <person name="Shimamura S."/>
            <person name="Takaki Y."/>
            <person name="Nagai Y."/>
            <person name="Toyoda A."/>
            <person name="Suzuki Y."/>
            <person name="Arimoto A."/>
            <person name="Ishii H."/>
            <person name="Satoh N."/>
            <person name="Nishiyama T."/>
            <person name="Hasebe M."/>
            <person name="Maruyama T."/>
            <person name="Minagawa J."/>
            <person name="Obokata J."/>
            <person name="Shigenobu S."/>
        </authorList>
    </citation>
    <scope>NUCLEOTIDE SEQUENCE [LARGE SCALE GENOMIC DNA]</scope>
</reference>
<evidence type="ECO:0000256" key="6">
    <source>
        <dbReference type="ARBA" id="ARBA00023170"/>
    </source>
</evidence>
<feature type="transmembrane region" description="Helical" evidence="10">
    <location>
        <begin position="372"/>
        <end position="393"/>
    </location>
</feature>
<feature type="compositionally biased region" description="Basic and acidic residues" evidence="9">
    <location>
        <begin position="1324"/>
        <end position="1334"/>
    </location>
</feature>
<feature type="region of interest" description="Disordered" evidence="9">
    <location>
        <begin position="1286"/>
        <end position="1367"/>
    </location>
</feature>
<feature type="transmembrane region" description="Helical" evidence="10">
    <location>
        <begin position="418"/>
        <end position="441"/>
    </location>
</feature>
<feature type="compositionally biased region" description="Polar residues" evidence="9">
    <location>
        <begin position="1295"/>
        <end position="1315"/>
    </location>
</feature>
<evidence type="ECO:0000256" key="9">
    <source>
        <dbReference type="SAM" id="MobiDB-lite"/>
    </source>
</evidence>
<dbReference type="PROSITE" id="PS00237">
    <property type="entry name" value="G_PROTEIN_RECEP_F1_1"/>
    <property type="match status" value="1"/>
</dbReference>
<name>A0AAV4FG05_9GAST</name>
<feature type="region of interest" description="Disordered" evidence="9">
    <location>
        <begin position="1027"/>
        <end position="1058"/>
    </location>
</feature>
<dbReference type="CDD" id="cd00637">
    <property type="entry name" value="7tm_classA_rhodopsin-like"/>
    <property type="match status" value="2"/>
</dbReference>
<accession>A0AAV4FG05</accession>
<keyword evidence="4 8" id="KW-0297">G-protein coupled receptor</keyword>
<dbReference type="PANTHER" id="PTHR24243">
    <property type="entry name" value="G-PROTEIN COUPLED RECEPTOR"/>
    <property type="match status" value="1"/>
</dbReference>
<dbReference type="InterPro" id="IPR000276">
    <property type="entry name" value="GPCR_Rhodpsn"/>
</dbReference>
<keyword evidence="3 10" id="KW-1133">Transmembrane helix</keyword>
<feature type="transmembrane region" description="Helical" evidence="10">
    <location>
        <begin position="737"/>
        <end position="764"/>
    </location>
</feature>
<keyword evidence="7 8" id="KW-0807">Transducer</keyword>
<evidence type="ECO:0000256" key="10">
    <source>
        <dbReference type="SAM" id="Phobius"/>
    </source>
</evidence>
<feature type="transmembrane region" description="Helical" evidence="10">
    <location>
        <begin position="453"/>
        <end position="475"/>
    </location>
</feature>
<feature type="transmembrane region" description="Helical" evidence="10">
    <location>
        <begin position="1410"/>
        <end position="1429"/>
    </location>
</feature>
<proteinExistence type="inferred from homology"/>
<dbReference type="GO" id="GO:0004930">
    <property type="term" value="F:G protein-coupled receptor activity"/>
    <property type="evidence" value="ECO:0007669"/>
    <property type="project" value="UniProtKB-KW"/>
</dbReference>
<evidence type="ECO:0000313" key="13">
    <source>
        <dbReference type="Proteomes" id="UP000762676"/>
    </source>
</evidence>
<comment type="caution">
    <text evidence="12">The sequence shown here is derived from an EMBL/GenBank/DDBJ whole genome shotgun (WGS) entry which is preliminary data.</text>
</comment>
<evidence type="ECO:0000256" key="3">
    <source>
        <dbReference type="ARBA" id="ARBA00022989"/>
    </source>
</evidence>
<evidence type="ECO:0000256" key="4">
    <source>
        <dbReference type="ARBA" id="ARBA00023040"/>
    </source>
</evidence>
<feature type="region of interest" description="Disordered" evidence="9">
    <location>
        <begin position="1072"/>
        <end position="1103"/>
    </location>
</feature>
<evidence type="ECO:0000313" key="12">
    <source>
        <dbReference type="EMBL" id="GFR71300.1"/>
    </source>
</evidence>
<comment type="similarity">
    <text evidence="8">Belongs to the G-protein coupled receptor 1 family.</text>
</comment>
<evidence type="ECO:0000256" key="2">
    <source>
        <dbReference type="ARBA" id="ARBA00022692"/>
    </source>
</evidence>
<feature type="region of interest" description="Disordered" evidence="9">
    <location>
        <begin position="159"/>
        <end position="197"/>
    </location>
</feature>
<sequence length="1448" mass="159635">MHGEFEKFFCGVLIVQENGHGGLMTLLSVAHSCPGPASTSSPKINSHGYKDKNRPVALIDSGCLISISAAGCFRPPRCNSDKILYTSNRPATTTQQATDMPPVHAGQQLYSIDHQPQGRAHAHIDKKLYNWLRELFHDPPYLYELYHLLFDEQAQARGRAAAGIPREDQDQGLPSPSGSPPPPSVGNPDDTSWIYFPKGEGGNSLSEWLSGDDSSGGNQQVVKNCLSNNNKSSVATASAASHVSLSPLTDAGNCTAKWLVDIAHNGTAEAESGHRDHASGAGHTGGGAVGDQWPPWSGRFGGNFTFYDYDYGTNGWPESQLEKIYEIIRHAQWNSNIILTVFLAVIFLVGISGNLLVLAVFARSRVRQASTLFIMALAGTDLIICLVILPGVLLKEWAVPFRNDAVCKLWEWLRCTTIPLSSLILVAVAVDRYVLIGRAAVTQPLSNRSAKAIILLAVLLSAGMALPPSLGVGVYQRAGDADSGEYTYYYGDDYYWDTTSRFQTPGSTTISPISQSLSELDDDSGNLSGAFSVTASSLLPAFITASAPTSLELSVHAASTTSNSVNLDTWSPSQNGFFSHTTPLLTSTPTNVNKQAFLSLSSSSVDSSISPLYDSVGLPLPLFKDLSTAKPSPSPFKTLLYGFTSAREPAPSKLSLSSHNPASPSVVVSTLEAITAPPSPPDQPLGTKTLPLSTEITNVAKDPTPIEAEASSPPTEFYLGLCWQNDLLVNAAFTQHYWQAVAVLFLLVLINVLVLYGLVFRAVYRQSRRWGKRPIPISKKSVTDEREAKPVGNDAPDLEDDSTSFAEDARCFTLMRKISKQSITKAKGKPQERCRSASFKGVGTRKNISEMVLRVPYDVKKWAKETRSPTKMSSRRAGCRKEENSGNNEDDVTSLDDGHYNDWATKLSTQSESPQVQVDKTSIFCTGSCTVGRTKYYQSHSFFYTNHSNAGQGCHQNSDSCSFVDTGSTKTMHISTDVERPYRRPSWFKRKLVKALLKHHTGWHQRHRKVHETAVFKLARRQRAKVRMLNKEHNTTDSEYSDSTNTELSTESESRGKESMCNQFDMGSIHEEQTAKTVSKAENASSSRQETSGMASETLVNLKKEEQREKATLRCFPCTGEELQAQIYNLVSKSIYLPDKSGPFTLVNQARTIKPEPPTKSDLQEHDLLKSNGSFEQNLSEKQNSQQQATDRICSPFDYSAEVNNPPTSPCMDFSLPNTPETPQVSGTKNTSESYGMYENHKKLPPSQDVLKTIIQHQLHRMIRLDRTPDITTPSHDQLESDTMMMTKPQPAGQAGSQSHHLSNLSPQPDLQSSRVVVLNRSYNKQDKKSEKNHQHQRKHHQEEANAPGHKTDGQHGKSAAPVKLRGQRRRYSAVQVKTAKVLLLVTAVYLISFAPALLMTLDLVPPHRIIFYAYFVHSAANPLIYSFINQTFRKQLASLFRRKRRRG</sequence>
<dbReference type="GO" id="GO:0016020">
    <property type="term" value="C:membrane"/>
    <property type="evidence" value="ECO:0007669"/>
    <property type="project" value="UniProtKB-SubCell"/>
</dbReference>
<feature type="region of interest" description="Disordered" evidence="9">
    <location>
        <begin position="269"/>
        <end position="290"/>
    </location>
</feature>
<keyword evidence="5 10" id="KW-0472">Membrane</keyword>
<dbReference type="EMBL" id="BMAT01007787">
    <property type="protein sequence ID" value="GFR71300.1"/>
    <property type="molecule type" value="Genomic_DNA"/>
</dbReference>
<dbReference type="SUPFAM" id="SSF81321">
    <property type="entry name" value="Family A G protein-coupled receptor-like"/>
    <property type="match status" value="1"/>
</dbReference>
<comment type="subcellular location">
    <subcellularLocation>
        <location evidence="1">Membrane</location>
        <topology evidence="1">Multi-pass membrane protein</topology>
    </subcellularLocation>
</comment>
<keyword evidence="13" id="KW-1185">Reference proteome</keyword>
<dbReference type="Gene3D" id="1.20.1070.10">
    <property type="entry name" value="Rhodopsin 7-helix transmembrane proteins"/>
    <property type="match status" value="2"/>
</dbReference>
<dbReference type="Pfam" id="PF00001">
    <property type="entry name" value="7tm_1"/>
    <property type="match status" value="1"/>
</dbReference>